<protein>
    <submittedName>
        <fullName evidence="2">Odorant-binding protein 22</fullName>
    </submittedName>
</protein>
<accession>A0A514TTZ7</accession>
<dbReference type="CDD" id="cd23992">
    <property type="entry name" value="PBP_GOBP"/>
    <property type="match status" value="1"/>
</dbReference>
<keyword evidence="1" id="KW-0732">Signal</keyword>
<evidence type="ECO:0000313" key="2">
    <source>
        <dbReference type="EMBL" id="QDJ95965.1"/>
    </source>
</evidence>
<organism evidence="2">
    <name type="scientific">Encarsia formosa</name>
    <name type="common">Whitefly parasite</name>
    <dbReference type="NCBI Taxonomy" id="32400"/>
    <lineage>
        <taxon>Eukaryota</taxon>
        <taxon>Metazoa</taxon>
        <taxon>Ecdysozoa</taxon>
        <taxon>Arthropoda</taxon>
        <taxon>Hexapoda</taxon>
        <taxon>Insecta</taxon>
        <taxon>Pterygota</taxon>
        <taxon>Neoptera</taxon>
        <taxon>Endopterygota</taxon>
        <taxon>Hymenoptera</taxon>
        <taxon>Apocrita</taxon>
        <taxon>Proctotrupomorpha</taxon>
        <taxon>Chalcidoidea</taxon>
        <taxon>Aphelinidae</taxon>
        <taxon>Coccophaginae</taxon>
        <taxon>Encarsia</taxon>
    </lineage>
</organism>
<dbReference type="InterPro" id="IPR036728">
    <property type="entry name" value="PBP_GOBP_sf"/>
</dbReference>
<feature type="chain" id="PRO_5022218085" evidence="1">
    <location>
        <begin position="22"/>
        <end position="137"/>
    </location>
</feature>
<dbReference type="Gene3D" id="1.10.238.20">
    <property type="entry name" value="Pheromone/general odorant binding protein domain"/>
    <property type="match status" value="1"/>
</dbReference>
<dbReference type="EMBL" id="MK990487">
    <property type="protein sequence ID" value="QDJ95965.1"/>
    <property type="molecule type" value="mRNA"/>
</dbReference>
<dbReference type="InterPro" id="IPR006170">
    <property type="entry name" value="PBP/GOBP"/>
</dbReference>
<dbReference type="GO" id="GO:0005549">
    <property type="term" value="F:odorant binding"/>
    <property type="evidence" value="ECO:0007669"/>
    <property type="project" value="InterPro"/>
</dbReference>
<feature type="signal peptide" evidence="1">
    <location>
        <begin position="1"/>
        <end position="21"/>
    </location>
</feature>
<evidence type="ECO:0000256" key="1">
    <source>
        <dbReference type="SAM" id="SignalP"/>
    </source>
</evidence>
<sequence length="137" mass="14726">MKYALCLVASCLLMAPCFVSAEFDITFMAESLGCADELGITADEAKEILKTRSDKVGCIHACLIRKFDAFDGNGKVISAKLLSVLDDNKAAIDDFDKIKALLVACIDEAEAAGYSSECEAAKKIGDCLVPKLRPARR</sequence>
<reference evidence="2" key="1">
    <citation type="submission" date="2019-05" db="EMBL/GenBank/DDBJ databases">
        <title>The identification and expression analysis of odorant binding protein genes in Encarsia formosa by antennal transcriptome analysis.</title>
        <authorList>
            <person name="He Y."/>
        </authorList>
    </citation>
    <scope>NUCLEOTIDE SEQUENCE</scope>
    <source>
        <tissue evidence="2">Antenna</tissue>
    </source>
</reference>
<dbReference type="Pfam" id="PF01395">
    <property type="entry name" value="PBP_GOBP"/>
    <property type="match status" value="1"/>
</dbReference>
<dbReference type="SUPFAM" id="SSF47565">
    <property type="entry name" value="Insect pheromone/odorant-binding proteins"/>
    <property type="match status" value="1"/>
</dbReference>
<proteinExistence type="evidence at transcript level"/>
<name>A0A514TTZ7_ENCFO</name>
<dbReference type="AlphaFoldDB" id="A0A514TTZ7"/>